<reference evidence="6" key="2">
    <citation type="journal article" date="2023" name="IMA Fungus">
        <title>Comparative genomic study of the Penicillium genus elucidates a diverse pangenome and 15 lateral gene transfer events.</title>
        <authorList>
            <person name="Petersen C."/>
            <person name="Sorensen T."/>
            <person name="Nielsen M.R."/>
            <person name="Sondergaard T.E."/>
            <person name="Sorensen J.L."/>
            <person name="Fitzpatrick D.A."/>
            <person name="Frisvad J.C."/>
            <person name="Nielsen K.L."/>
        </authorList>
    </citation>
    <scope>NUCLEOTIDE SEQUENCE</scope>
    <source>
        <strain evidence="6">IBT 35673</strain>
    </source>
</reference>
<dbReference type="AlphaFoldDB" id="A0A9W9QTU5"/>
<name>A0A9W9QTU5_PENBR</name>
<dbReference type="SUPFAM" id="SSF52540">
    <property type="entry name" value="P-loop containing nucleoside triphosphate hydrolases"/>
    <property type="match status" value="1"/>
</dbReference>
<dbReference type="PANTHER" id="PTHR47969">
    <property type="entry name" value="CHROMOSOME-ASSOCIATED KINESIN KIF4A-RELATED"/>
    <property type="match status" value="1"/>
</dbReference>
<feature type="domain" description="Kinesin motor" evidence="5">
    <location>
        <begin position="35"/>
        <end position="355"/>
    </location>
</feature>
<dbReference type="InterPro" id="IPR019821">
    <property type="entry name" value="Kinesin_motor_CS"/>
</dbReference>
<evidence type="ECO:0000256" key="1">
    <source>
        <dbReference type="ARBA" id="ARBA00022741"/>
    </source>
</evidence>
<organism evidence="6 7">
    <name type="scientific">Penicillium brevicompactum</name>
    <dbReference type="NCBI Taxonomy" id="5074"/>
    <lineage>
        <taxon>Eukaryota</taxon>
        <taxon>Fungi</taxon>
        <taxon>Dikarya</taxon>
        <taxon>Ascomycota</taxon>
        <taxon>Pezizomycotina</taxon>
        <taxon>Eurotiomycetes</taxon>
        <taxon>Eurotiomycetidae</taxon>
        <taxon>Eurotiales</taxon>
        <taxon>Aspergillaceae</taxon>
        <taxon>Penicillium</taxon>
    </lineage>
</organism>
<dbReference type="GO" id="GO:0005524">
    <property type="term" value="F:ATP binding"/>
    <property type="evidence" value="ECO:0007669"/>
    <property type="project" value="UniProtKB-UniRule"/>
</dbReference>
<protein>
    <recommendedName>
        <fullName evidence="4">Kinesin-like protein</fullName>
    </recommendedName>
</protein>
<dbReference type="Gene3D" id="3.40.850.10">
    <property type="entry name" value="Kinesin motor domain"/>
    <property type="match status" value="1"/>
</dbReference>
<evidence type="ECO:0000256" key="4">
    <source>
        <dbReference type="RuleBase" id="RU000394"/>
    </source>
</evidence>
<dbReference type="PROSITE" id="PS50067">
    <property type="entry name" value="KINESIN_MOTOR_2"/>
    <property type="match status" value="1"/>
</dbReference>
<dbReference type="PRINTS" id="PR00380">
    <property type="entry name" value="KINESINHEAVY"/>
</dbReference>
<feature type="binding site" evidence="3">
    <location>
        <begin position="119"/>
        <end position="126"/>
    </location>
    <ligand>
        <name>ATP</name>
        <dbReference type="ChEBI" id="CHEBI:30616"/>
    </ligand>
</feature>
<dbReference type="EMBL" id="JAPZBQ010000002">
    <property type="protein sequence ID" value="KAJ5345576.1"/>
    <property type="molecule type" value="Genomic_DNA"/>
</dbReference>
<comment type="caution">
    <text evidence="6">The sequence shown here is derived from an EMBL/GenBank/DDBJ whole genome shotgun (WGS) entry which is preliminary data.</text>
</comment>
<dbReference type="InterPro" id="IPR027640">
    <property type="entry name" value="Kinesin-like_fam"/>
</dbReference>
<gene>
    <name evidence="6" type="ORF">N7452_003580</name>
</gene>
<dbReference type="InterPro" id="IPR036961">
    <property type="entry name" value="Kinesin_motor_dom_sf"/>
</dbReference>
<evidence type="ECO:0000256" key="3">
    <source>
        <dbReference type="PROSITE-ProRule" id="PRU00283"/>
    </source>
</evidence>
<dbReference type="GO" id="GO:0005875">
    <property type="term" value="C:microtubule associated complex"/>
    <property type="evidence" value="ECO:0007669"/>
    <property type="project" value="TreeGrafter"/>
</dbReference>
<dbReference type="InterPro" id="IPR027417">
    <property type="entry name" value="P-loop_NTPase"/>
</dbReference>
<reference evidence="6" key="1">
    <citation type="submission" date="2022-12" db="EMBL/GenBank/DDBJ databases">
        <authorList>
            <person name="Petersen C."/>
        </authorList>
    </citation>
    <scope>NUCLEOTIDE SEQUENCE</scope>
    <source>
        <strain evidence="6">IBT 35673</strain>
    </source>
</reference>
<dbReference type="GO" id="GO:0051231">
    <property type="term" value="P:spindle elongation"/>
    <property type="evidence" value="ECO:0007669"/>
    <property type="project" value="TreeGrafter"/>
</dbReference>
<dbReference type="GO" id="GO:0007018">
    <property type="term" value="P:microtubule-based movement"/>
    <property type="evidence" value="ECO:0007669"/>
    <property type="project" value="InterPro"/>
</dbReference>
<dbReference type="GO" id="GO:0007052">
    <property type="term" value="P:mitotic spindle organization"/>
    <property type="evidence" value="ECO:0007669"/>
    <property type="project" value="TreeGrafter"/>
</dbReference>
<dbReference type="PANTHER" id="PTHR47969:SF9">
    <property type="entry name" value="KINESIN-LIKE PROTEIN"/>
    <property type="match status" value="1"/>
</dbReference>
<dbReference type="SMART" id="SM00129">
    <property type="entry name" value="KISc"/>
    <property type="match status" value="1"/>
</dbReference>
<dbReference type="InterPro" id="IPR001752">
    <property type="entry name" value="Kinesin_motor_dom"/>
</dbReference>
<evidence type="ECO:0000256" key="2">
    <source>
        <dbReference type="ARBA" id="ARBA00022840"/>
    </source>
</evidence>
<keyword evidence="4" id="KW-0493">Microtubule</keyword>
<dbReference type="GO" id="GO:0005874">
    <property type="term" value="C:microtubule"/>
    <property type="evidence" value="ECO:0007669"/>
    <property type="project" value="UniProtKB-KW"/>
</dbReference>
<accession>A0A9W9QTU5</accession>
<keyword evidence="1 3" id="KW-0547">Nucleotide-binding</keyword>
<evidence type="ECO:0000259" key="5">
    <source>
        <dbReference type="PROSITE" id="PS50067"/>
    </source>
</evidence>
<evidence type="ECO:0000313" key="7">
    <source>
        <dbReference type="Proteomes" id="UP001147695"/>
    </source>
</evidence>
<sequence length="361" mass="39665">MSPSNYWVVQKFQGLQDCPRIEAPKKTKVTYEASNITVAARVRPMLEHETSSGQVVAVYPRVDDSGVVDLHDLRRVSSTYTPGRVFGPNDPTESIYESTVYPLIPWAWEGNVGTFFAYGQTGSGKTFSIGGIERLVAEALFDGTLPGERTIHAAFFELAGNSAFDLLSSRASFPILEDNLGRTQLVGIREHNVRNKEDLLAFTEEASKLRQTAPTTKNDGSSRSHGICRIRIEDPSSETAGDGVLYLIDLAGSEAARDLASHSSERMKETREINISLSVLKDCIRGIADADSTKSPKKPYIPFRQSMLTKVLKHVFDPLESRKCKTTVLACINPSLLDTGASKNTLRYAEMLCGPKSALSR</sequence>
<keyword evidence="2 3" id="KW-0067">ATP-binding</keyword>
<dbReference type="GO" id="GO:0003777">
    <property type="term" value="F:microtubule motor activity"/>
    <property type="evidence" value="ECO:0007669"/>
    <property type="project" value="InterPro"/>
</dbReference>
<dbReference type="Pfam" id="PF00225">
    <property type="entry name" value="Kinesin"/>
    <property type="match status" value="1"/>
</dbReference>
<dbReference type="PROSITE" id="PS00411">
    <property type="entry name" value="KINESIN_MOTOR_1"/>
    <property type="match status" value="1"/>
</dbReference>
<evidence type="ECO:0000313" key="6">
    <source>
        <dbReference type="EMBL" id="KAJ5345576.1"/>
    </source>
</evidence>
<dbReference type="Proteomes" id="UP001147695">
    <property type="component" value="Unassembled WGS sequence"/>
</dbReference>
<proteinExistence type="inferred from homology"/>
<dbReference type="GO" id="GO:0008017">
    <property type="term" value="F:microtubule binding"/>
    <property type="evidence" value="ECO:0007669"/>
    <property type="project" value="InterPro"/>
</dbReference>
<keyword evidence="3 4" id="KW-0505">Motor protein</keyword>
<comment type="similarity">
    <text evidence="3 4">Belongs to the TRAFAC class myosin-kinesin ATPase superfamily. Kinesin family.</text>
</comment>